<dbReference type="InterPro" id="IPR011098">
    <property type="entry name" value="G5_dom"/>
</dbReference>
<dbReference type="PANTHER" id="PTHR21666">
    <property type="entry name" value="PEPTIDASE-RELATED"/>
    <property type="match status" value="1"/>
</dbReference>
<dbReference type="EMBL" id="CP019698">
    <property type="protein sequence ID" value="AQS57730.1"/>
    <property type="molecule type" value="Genomic_DNA"/>
</dbReference>
<dbReference type="Gene3D" id="3.10.350.10">
    <property type="entry name" value="LysM domain"/>
    <property type="match status" value="1"/>
</dbReference>
<evidence type="ECO:0000259" key="4">
    <source>
        <dbReference type="PROSITE" id="PS51782"/>
    </source>
</evidence>
<organism evidence="5 6">
    <name type="scientific">Desulforamulus ferrireducens</name>
    <dbReference type="NCBI Taxonomy" id="1833852"/>
    <lineage>
        <taxon>Bacteria</taxon>
        <taxon>Bacillati</taxon>
        <taxon>Bacillota</taxon>
        <taxon>Clostridia</taxon>
        <taxon>Eubacteriales</taxon>
        <taxon>Peptococcaceae</taxon>
        <taxon>Desulforamulus</taxon>
    </lineage>
</organism>
<dbReference type="Pfam" id="PF01551">
    <property type="entry name" value="Peptidase_M23"/>
    <property type="match status" value="1"/>
</dbReference>
<dbReference type="InterPro" id="IPR011055">
    <property type="entry name" value="Dup_hybrid_motif"/>
</dbReference>
<dbReference type="AlphaFoldDB" id="A0A1S6ISI6"/>
<dbReference type="PROSITE" id="PS51782">
    <property type="entry name" value="LYSM"/>
    <property type="match status" value="1"/>
</dbReference>
<dbReference type="InterPro" id="IPR016047">
    <property type="entry name" value="M23ase_b-sheet_dom"/>
</dbReference>
<dbReference type="InterPro" id="IPR036779">
    <property type="entry name" value="LysM_dom_sf"/>
</dbReference>
<feature type="domain" description="G5" evidence="3">
    <location>
        <begin position="246"/>
        <end position="326"/>
    </location>
</feature>
<keyword evidence="1" id="KW-0732">Signal</keyword>
<keyword evidence="6" id="KW-1185">Reference proteome</keyword>
<dbReference type="OrthoDB" id="9814460at2"/>
<keyword evidence="2" id="KW-0812">Transmembrane</keyword>
<dbReference type="SUPFAM" id="SSF54106">
    <property type="entry name" value="LysM domain"/>
    <property type="match status" value="1"/>
</dbReference>
<dbReference type="Pfam" id="PF01476">
    <property type="entry name" value="LysM"/>
    <property type="match status" value="1"/>
</dbReference>
<dbReference type="InterPro" id="IPR050570">
    <property type="entry name" value="Cell_wall_metabolism_enzyme"/>
</dbReference>
<dbReference type="PROSITE" id="PS51109">
    <property type="entry name" value="G5"/>
    <property type="match status" value="1"/>
</dbReference>
<sequence>MKFEKQLDTCKAWLQKQPKVFKQGMSVFLAVVLLFGVISMVKSSTACAVELDGKVVAVVKNKKVAETVVNELINEELKKASTVKPEQAITYKTIKSKDALVSEERLKELLAQRLTYEATAAGIKVRGGLKVAVKDKATAEQLLEKLKQSYSLGPEYKVSFQEDVEVVEVKVASDRILSEETALKRLKGESDVPRYYTVKEGDTLWDIATQFKVSPDELQDANPGFTPESMQIGQKIKMVGALEPIINVVATTEKTVQEETVLPQQVKKNPNLPFGQTKVIQVGEKGLKEVTYQIVAVNGMETERKVLNSKVLKEAKPQIVERSAQTMVASRGARPGGAVLSPFGMRNGRMHTGVDLARSYGSVVGAYNSGKVIRAGWYGAYGKCVDIDHGSGVVTRYAHLSVISVSVGQTVEKGQAIGKVGSTGRSSGPHLHFEVIVKGTPRNPLNYI</sequence>
<feature type="transmembrane region" description="Helical" evidence="2">
    <location>
        <begin position="20"/>
        <end position="41"/>
    </location>
</feature>
<gene>
    <name evidence="5" type="ORF">B0537_00445</name>
</gene>
<dbReference type="KEGG" id="dfg:B0537_00445"/>
<name>A0A1S6ISI6_9FIRM</name>
<reference evidence="5 6" key="1">
    <citation type="journal article" date="2016" name="Int. J. Syst. Evol. Microbiol.">
        <title>Desulfotomaculum ferrireducens sp. nov., a moderately thermophilic sulfate-reducing and dissimilatory Fe(III)-reducing bacterium isolated from compost.</title>
        <authorList>
            <person name="Yang G."/>
            <person name="Guo J."/>
            <person name="Zhuang L."/>
            <person name="Yuan Y."/>
            <person name="Zhou S."/>
        </authorList>
    </citation>
    <scope>NUCLEOTIDE SEQUENCE [LARGE SCALE GENOMIC DNA]</scope>
    <source>
        <strain evidence="5 6">GSS09</strain>
    </source>
</reference>
<evidence type="ECO:0000313" key="5">
    <source>
        <dbReference type="EMBL" id="AQS57730.1"/>
    </source>
</evidence>
<keyword evidence="2" id="KW-1133">Transmembrane helix</keyword>
<feature type="domain" description="LysM" evidence="4">
    <location>
        <begin position="194"/>
        <end position="238"/>
    </location>
</feature>
<dbReference type="GO" id="GO:0004222">
    <property type="term" value="F:metalloendopeptidase activity"/>
    <property type="evidence" value="ECO:0007669"/>
    <property type="project" value="TreeGrafter"/>
</dbReference>
<dbReference type="CDD" id="cd12797">
    <property type="entry name" value="M23_peptidase"/>
    <property type="match status" value="1"/>
</dbReference>
<dbReference type="RefSeq" id="WP_077712693.1">
    <property type="nucleotide sequence ID" value="NZ_CP019698.1"/>
</dbReference>
<dbReference type="Pfam" id="PF07501">
    <property type="entry name" value="G5"/>
    <property type="match status" value="1"/>
</dbReference>
<dbReference type="PANTHER" id="PTHR21666:SF289">
    <property type="entry name" value="L-ALA--D-GLU ENDOPEPTIDASE"/>
    <property type="match status" value="1"/>
</dbReference>
<dbReference type="SUPFAM" id="SSF51261">
    <property type="entry name" value="Duplicated hybrid motif"/>
    <property type="match status" value="1"/>
</dbReference>
<dbReference type="Proteomes" id="UP000189464">
    <property type="component" value="Chromosome"/>
</dbReference>
<accession>A0A1S6ISI6</accession>
<dbReference type="STRING" id="1833852.B0537_00445"/>
<evidence type="ECO:0000256" key="1">
    <source>
        <dbReference type="ARBA" id="ARBA00022729"/>
    </source>
</evidence>
<dbReference type="InterPro" id="IPR018392">
    <property type="entry name" value="LysM"/>
</dbReference>
<proteinExistence type="predicted"/>
<dbReference type="Gene3D" id="2.20.230.10">
    <property type="entry name" value="Resuscitation-promoting factor rpfb"/>
    <property type="match status" value="1"/>
</dbReference>
<dbReference type="CDD" id="cd00118">
    <property type="entry name" value="LysM"/>
    <property type="match status" value="1"/>
</dbReference>
<dbReference type="SMART" id="SM01208">
    <property type="entry name" value="G5"/>
    <property type="match status" value="1"/>
</dbReference>
<evidence type="ECO:0000259" key="3">
    <source>
        <dbReference type="PROSITE" id="PS51109"/>
    </source>
</evidence>
<evidence type="ECO:0000313" key="6">
    <source>
        <dbReference type="Proteomes" id="UP000189464"/>
    </source>
</evidence>
<keyword evidence="2" id="KW-0472">Membrane</keyword>
<protein>
    <submittedName>
        <fullName evidence="5">Peptidase M23</fullName>
    </submittedName>
</protein>
<evidence type="ECO:0000256" key="2">
    <source>
        <dbReference type="SAM" id="Phobius"/>
    </source>
</evidence>
<dbReference type="SMART" id="SM00257">
    <property type="entry name" value="LysM"/>
    <property type="match status" value="1"/>
</dbReference>
<dbReference type="Gene3D" id="2.70.70.10">
    <property type="entry name" value="Glucose Permease (Domain IIA)"/>
    <property type="match status" value="1"/>
</dbReference>